<dbReference type="EMBL" id="DTMZ01000106">
    <property type="protein sequence ID" value="HGD13380.1"/>
    <property type="molecule type" value="Genomic_DNA"/>
</dbReference>
<dbReference type="Gene3D" id="2.40.360.20">
    <property type="match status" value="1"/>
</dbReference>
<dbReference type="AlphaFoldDB" id="A0A7V3PTZ9"/>
<evidence type="ECO:0000313" key="1">
    <source>
        <dbReference type="EMBL" id="HGD13380.1"/>
    </source>
</evidence>
<accession>A0A7V3PTZ9</accession>
<protein>
    <recommendedName>
        <fullName evidence="2">DUF3108 domain-containing protein</fullName>
    </recommendedName>
</protein>
<reference evidence="1" key="1">
    <citation type="journal article" date="2020" name="mSystems">
        <title>Genome- and Community-Level Interaction Insights into Carbon Utilization and Element Cycling Functions of Hydrothermarchaeota in Hydrothermal Sediment.</title>
        <authorList>
            <person name="Zhou Z."/>
            <person name="Liu Y."/>
            <person name="Xu W."/>
            <person name="Pan J."/>
            <person name="Luo Z.H."/>
            <person name="Li M."/>
        </authorList>
    </citation>
    <scope>NUCLEOTIDE SEQUENCE [LARGE SCALE GENOMIC DNA]</scope>
    <source>
        <strain evidence="1">SpSt-914</strain>
    </source>
</reference>
<dbReference type="PROSITE" id="PS51257">
    <property type="entry name" value="PROKAR_LIPOPROTEIN"/>
    <property type="match status" value="1"/>
</dbReference>
<comment type="caution">
    <text evidence="1">The sequence shown here is derived from an EMBL/GenBank/DDBJ whole genome shotgun (WGS) entry which is preliminary data.</text>
</comment>
<organism evidence="1">
    <name type="scientific">candidate division WOR-3 bacterium</name>
    <dbReference type="NCBI Taxonomy" id="2052148"/>
    <lineage>
        <taxon>Bacteria</taxon>
        <taxon>Bacteria division WOR-3</taxon>
    </lineage>
</organism>
<name>A0A7V3PTZ9_UNCW3</name>
<gene>
    <name evidence="1" type="ORF">ENX16_04800</name>
</gene>
<sequence>MKQIVTLGLFLIGLVISGCDFFGAKEDYYPITVGNRWNYAGTVIMETDVDAQPDTVQKMTAQVVVTRNDKLTSGADVFEQVSTVEVHQYYPFESSYVMVETSYVQRVDKLVLTYESKDDAQPDTTLSLPLVREKIWRVNEYSVARVRQQEDVTVPAGTYKNAWKIEQTVTEGGQSSIDYYWYADGIGPVKAYSQAAYGTISLTTNIELVSAVIK</sequence>
<proteinExistence type="predicted"/>
<evidence type="ECO:0008006" key="2">
    <source>
        <dbReference type="Google" id="ProtNLM"/>
    </source>
</evidence>